<evidence type="ECO:0000313" key="2">
    <source>
        <dbReference type="EMBL" id="CAH1981946.1"/>
    </source>
</evidence>
<gene>
    <name evidence="2" type="ORF">ACAOBT_LOCUS14766</name>
</gene>
<evidence type="ECO:0000313" key="3">
    <source>
        <dbReference type="Proteomes" id="UP001152888"/>
    </source>
</evidence>
<sequence>MSEEIRSIHSGDNLEPPRSHKKYSVHKFPSKKSASKVHSVGSLGLIRLGIHNCTQ</sequence>
<keyword evidence="3" id="KW-1185">Reference proteome</keyword>
<dbReference type="OrthoDB" id="273089at2759"/>
<name>A0A9P0KWT2_ACAOB</name>
<evidence type="ECO:0000256" key="1">
    <source>
        <dbReference type="SAM" id="MobiDB-lite"/>
    </source>
</evidence>
<comment type="caution">
    <text evidence="2">The sequence shown here is derived from an EMBL/GenBank/DDBJ whole genome shotgun (WGS) entry which is preliminary data.</text>
</comment>
<dbReference type="Proteomes" id="UP001152888">
    <property type="component" value="Unassembled WGS sequence"/>
</dbReference>
<dbReference type="AlphaFoldDB" id="A0A9P0KWT2"/>
<accession>A0A9P0KWT2</accession>
<dbReference type="EMBL" id="CAKOFQ010006915">
    <property type="protein sequence ID" value="CAH1981946.1"/>
    <property type="molecule type" value="Genomic_DNA"/>
</dbReference>
<protein>
    <submittedName>
        <fullName evidence="2">Uncharacterized protein</fullName>
    </submittedName>
</protein>
<feature type="compositionally biased region" description="Basic residues" evidence="1">
    <location>
        <begin position="19"/>
        <end position="35"/>
    </location>
</feature>
<organism evidence="2 3">
    <name type="scientific">Acanthoscelides obtectus</name>
    <name type="common">Bean weevil</name>
    <name type="synonym">Bruchus obtectus</name>
    <dbReference type="NCBI Taxonomy" id="200917"/>
    <lineage>
        <taxon>Eukaryota</taxon>
        <taxon>Metazoa</taxon>
        <taxon>Ecdysozoa</taxon>
        <taxon>Arthropoda</taxon>
        <taxon>Hexapoda</taxon>
        <taxon>Insecta</taxon>
        <taxon>Pterygota</taxon>
        <taxon>Neoptera</taxon>
        <taxon>Endopterygota</taxon>
        <taxon>Coleoptera</taxon>
        <taxon>Polyphaga</taxon>
        <taxon>Cucujiformia</taxon>
        <taxon>Chrysomeloidea</taxon>
        <taxon>Chrysomelidae</taxon>
        <taxon>Bruchinae</taxon>
        <taxon>Bruchini</taxon>
        <taxon>Acanthoscelides</taxon>
    </lineage>
</organism>
<feature type="region of interest" description="Disordered" evidence="1">
    <location>
        <begin position="1"/>
        <end position="38"/>
    </location>
</feature>
<proteinExistence type="predicted"/>
<reference evidence="2" key="1">
    <citation type="submission" date="2022-03" db="EMBL/GenBank/DDBJ databases">
        <authorList>
            <person name="Sayadi A."/>
        </authorList>
    </citation>
    <scope>NUCLEOTIDE SEQUENCE</scope>
</reference>